<dbReference type="Proteomes" id="UP001240250">
    <property type="component" value="Unassembled WGS sequence"/>
</dbReference>
<protein>
    <recommendedName>
        <fullName evidence="3">RES domain-containing protein</fullName>
    </recommendedName>
</protein>
<sequence>MHWIKPEVAGGLGEGSDYDVAREPQLLGDLYFEFADWLGDDIVSTSGFWLVTDRLADAFRSAGLTGWELGVVHVSRSEELARRKPDLELPNWNRLLPTGTEGDDILLVRRVYLCVSERALQVLRGFSIEHARVRDVSAIPPPIV</sequence>
<dbReference type="EMBL" id="JAUSVM010000001">
    <property type="protein sequence ID" value="MDQ0426707.1"/>
    <property type="molecule type" value="Genomic_DNA"/>
</dbReference>
<dbReference type="RefSeq" id="WP_046528627.1">
    <property type="nucleotide sequence ID" value="NZ_JAUSVM010000001.1"/>
</dbReference>
<name>A0ABU0GMW8_9CELL</name>
<gene>
    <name evidence="1" type="ORF">JO380_003088</name>
</gene>
<evidence type="ECO:0000313" key="2">
    <source>
        <dbReference type="Proteomes" id="UP001240250"/>
    </source>
</evidence>
<comment type="caution">
    <text evidence="1">The sequence shown here is derived from an EMBL/GenBank/DDBJ whole genome shotgun (WGS) entry which is preliminary data.</text>
</comment>
<evidence type="ECO:0000313" key="1">
    <source>
        <dbReference type="EMBL" id="MDQ0426707.1"/>
    </source>
</evidence>
<keyword evidence="2" id="KW-1185">Reference proteome</keyword>
<organism evidence="1 2">
    <name type="scientific">Cellulomonas iranensis</name>
    <dbReference type="NCBI Taxonomy" id="76862"/>
    <lineage>
        <taxon>Bacteria</taxon>
        <taxon>Bacillati</taxon>
        <taxon>Actinomycetota</taxon>
        <taxon>Actinomycetes</taxon>
        <taxon>Micrococcales</taxon>
        <taxon>Cellulomonadaceae</taxon>
        <taxon>Cellulomonas</taxon>
    </lineage>
</organism>
<reference evidence="1 2" key="1">
    <citation type="submission" date="2023-07" db="EMBL/GenBank/DDBJ databases">
        <title>Sequencing the genomes of 1000 actinobacteria strains.</title>
        <authorList>
            <person name="Klenk H.-P."/>
        </authorList>
    </citation>
    <scope>NUCLEOTIDE SEQUENCE [LARGE SCALE GENOMIC DNA]</scope>
    <source>
        <strain evidence="1 2">DSM 14785</strain>
    </source>
</reference>
<evidence type="ECO:0008006" key="3">
    <source>
        <dbReference type="Google" id="ProtNLM"/>
    </source>
</evidence>
<proteinExistence type="predicted"/>
<accession>A0ABU0GMW8</accession>